<dbReference type="FunCoup" id="A0A6J2Y876">
    <property type="interactions" value="132"/>
</dbReference>
<organism evidence="7 8">
    <name type="scientific">Sitophilus oryzae</name>
    <name type="common">Rice weevil</name>
    <name type="synonym">Curculio oryzae</name>
    <dbReference type="NCBI Taxonomy" id="7048"/>
    <lineage>
        <taxon>Eukaryota</taxon>
        <taxon>Metazoa</taxon>
        <taxon>Ecdysozoa</taxon>
        <taxon>Arthropoda</taxon>
        <taxon>Hexapoda</taxon>
        <taxon>Insecta</taxon>
        <taxon>Pterygota</taxon>
        <taxon>Neoptera</taxon>
        <taxon>Endopterygota</taxon>
        <taxon>Coleoptera</taxon>
        <taxon>Polyphaga</taxon>
        <taxon>Cucujiformia</taxon>
        <taxon>Curculionidae</taxon>
        <taxon>Dryophthorinae</taxon>
        <taxon>Sitophilus</taxon>
    </lineage>
</organism>
<dbReference type="GO" id="GO:0005886">
    <property type="term" value="C:plasma membrane"/>
    <property type="evidence" value="ECO:0007669"/>
    <property type="project" value="TreeGrafter"/>
</dbReference>
<comment type="subcellular location">
    <subcellularLocation>
        <location evidence="1">Membrane</location>
        <topology evidence="1">Multi-pass membrane protein</topology>
    </subcellularLocation>
</comment>
<evidence type="ECO:0000256" key="6">
    <source>
        <dbReference type="SAM" id="Phobius"/>
    </source>
</evidence>
<dbReference type="InParanoid" id="A0A6J2Y876"/>
<protein>
    <submittedName>
        <fullName evidence="8">CD63 antigen-like isoform X1</fullName>
    </submittedName>
</protein>
<dbReference type="Proteomes" id="UP000504635">
    <property type="component" value="Unplaced"/>
</dbReference>
<keyword evidence="2 6" id="KW-0812">Transmembrane</keyword>
<dbReference type="PRINTS" id="PR00259">
    <property type="entry name" value="TMFOUR"/>
</dbReference>
<evidence type="ECO:0000313" key="7">
    <source>
        <dbReference type="Proteomes" id="UP000504635"/>
    </source>
</evidence>
<dbReference type="InterPro" id="IPR018499">
    <property type="entry name" value="Tetraspanin/Peripherin"/>
</dbReference>
<dbReference type="PANTHER" id="PTHR19282:SF456">
    <property type="entry name" value="CD63 MOLECULE"/>
    <property type="match status" value="1"/>
</dbReference>
<dbReference type="AlphaFoldDB" id="A0A6J2Y876"/>
<dbReference type="SUPFAM" id="SSF48652">
    <property type="entry name" value="Tetraspanin"/>
    <property type="match status" value="1"/>
</dbReference>
<accession>A0A6J2Y876</accession>
<feature type="region of interest" description="Disordered" evidence="5">
    <location>
        <begin position="188"/>
        <end position="299"/>
    </location>
</feature>
<feature type="transmembrane region" description="Helical" evidence="6">
    <location>
        <begin position="83"/>
        <end position="107"/>
    </location>
</feature>
<evidence type="ECO:0000313" key="8">
    <source>
        <dbReference type="RefSeq" id="XP_030759334.1"/>
    </source>
</evidence>
<keyword evidence="3 6" id="KW-1133">Transmembrane helix</keyword>
<feature type="transmembrane region" description="Helical" evidence="6">
    <location>
        <begin position="321"/>
        <end position="339"/>
    </location>
</feature>
<evidence type="ECO:0000256" key="2">
    <source>
        <dbReference type="ARBA" id="ARBA00022692"/>
    </source>
</evidence>
<gene>
    <name evidence="8" type="primary">LOC115884793</name>
</gene>
<proteinExistence type="predicted"/>
<feature type="transmembrane region" description="Helical" evidence="6">
    <location>
        <begin position="55"/>
        <end position="76"/>
    </location>
</feature>
<evidence type="ECO:0000256" key="1">
    <source>
        <dbReference type="ARBA" id="ARBA00004141"/>
    </source>
</evidence>
<sequence length="349" mass="37334">MNLSCTSTTIKYLIFIFNFFFLITGIIILAVGATVKTVYTEYSYFLDDKYFSLPNMLIATGAIIFFISFFGCCGAFKESWVMLSIFSVLLVVVFIFEFSAGIAGYVLRDKTISYLENTLQENLKSYNSSTHDIWDLIQSKFECCGATSYEDWSTVLSGYQLPVSCCPEKSGTTGVFYCNSYTTSATTTSTTQSITEGSSTTSVSTSSTTEAVSSTTAASTTSTAEASSSTTTASPASTTEASSSTASVSTSSTSESTIPSSTAEPNPLPSGPGRRRRDVLAEDPTPTTPPPESTSTPYQTGCATAFGSFIKKHAVQIGGCALGLAIIQILGIIFSCYMVRQLKNSYYST</sequence>
<feature type="compositionally biased region" description="Low complexity" evidence="5">
    <location>
        <begin position="188"/>
        <end position="264"/>
    </location>
</feature>
<evidence type="ECO:0000256" key="4">
    <source>
        <dbReference type="ARBA" id="ARBA00023136"/>
    </source>
</evidence>
<reference evidence="8" key="1">
    <citation type="submission" date="2025-08" db="UniProtKB">
        <authorList>
            <consortium name="RefSeq"/>
        </authorList>
    </citation>
    <scope>IDENTIFICATION</scope>
    <source>
        <tissue evidence="8">Gonads</tissue>
    </source>
</reference>
<dbReference type="GeneID" id="115884793"/>
<evidence type="ECO:0000256" key="3">
    <source>
        <dbReference type="ARBA" id="ARBA00022989"/>
    </source>
</evidence>
<evidence type="ECO:0000256" key="5">
    <source>
        <dbReference type="SAM" id="MobiDB-lite"/>
    </source>
</evidence>
<dbReference type="KEGG" id="soy:115884793"/>
<keyword evidence="7" id="KW-1185">Reference proteome</keyword>
<keyword evidence="4 6" id="KW-0472">Membrane</keyword>
<dbReference type="RefSeq" id="XP_030759334.1">
    <property type="nucleotide sequence ID" value="XM_030903474.1"/>
</dbReference>
<dbReference type="OrthoDB" id="10033535at2759"/>
<name>A0A6J2Y876_SITOR</name>
<dbReference type="InterPro" id="IPR008952">
    <property type="entry name" value="Tetraspanin_EC2_sf"/>
</dbReference>
<dbReference type="PANTHER" id="PTHR19282">
    <property type="entry name" value="TETRASPANIN"/>
    <property type="match status" value="1"/>
</dbReference>
<dbReference type="Pfam" id="PF00335">
    <property type="entry name" value="Tetraspanin"/>
    <property type="match status" value="1"/>
</dbReference>
<dbReference type="Gene3D" id="1.10.1450.10">
    <property type="entry name" value="Tetraspanin"/>
    <property type="match status" value="1"/>
</dbReference>
<feature type="transmembrane region" description="Helical" evidence="6">
    <location>
        <begin position="12"/>
        <end position="35"/>
    </location>
</feature>